<proteinExistence type="predicted"/>
<name>A0AA39HWA0_9BILA</name>
<dbReference type="CDD" id="cd08402">
    <property type="entry name" value="C2B_Synaptotagmin-1"/>
    <property type="match status" value="1"/>
</dbReference>
<dbReference type="EMBL" id="JAUCMV010000003">
    <property type="protein sequence ID" value="KAK0413241.1"/>
    <property type="molecule type" value="Genomic_DNA"/>
</dbReference>
<evidence type="ECO:0000313" key="4">
    <source>
        <dbReference type="EMBL" id="KAK0413241.1"/>
    </source>
</evidence>
<feature type="domain" description="C2" evidence="3">
    <location>
        <begin position="109"/>
        <end position="228"/>
    </location>
</feature>
<dbReference type="PROSITE" id="PS50004">
    <property type="entry name" value="C2"/>
    <property type="match status" value="2"/>
</dbReference>
<reference evidence="4" key="1">
    <citation type="submission" date="2023-06" db="EMBL/GenBank/DDBJ databases">
        <title>Genomic analysis of the entomopathogenic nematode Steinernema hermaphroditum.</title>
        <authorList>
            <person name="Schwarz E.M."/>
            <person name="Heppert J.K."/>
            <person name="Baniya A."/>
            <person name="Schwartz H.T."/>
            <person name="Tan C.-H."/>
            <person name="Antoshechkin I."/>
            <person name="Sternberg P.W."/>
            <person name="Goodrich-Blair H."/>
            <person name="Dillman A.R."/>
        </authorList>
    </citation>
    <scope>NUCLEOTIDE SEQUENCE</scope>
    <source>
        <strain evidence="4">PS9179</strain>
        <tissue evidence="4">Whole animal</tissue>
    </source>
</reference>
<dbReference type="Proteomes" id="UP001175271">
    <property type="component" value="Unassembled WGS sequence"/>
</dbReference>
<dbReference type="GO" id="GO:0005886">
    <property type="term" value="C:plasma membrane"/>
    <property type="evidence" value="ECO:0007669"/>
    <property type="project" value="TreeGrafter"/>
</dbReference>
<dbReference type="SMART" id="SM00239">
    <property type="entry name" value="C2"/>
    <property type="match status" value="2"/>
</dbReference>
<dbReference type="GO" id="GO:0005509">
    <property type="term" value="F:calcium ion binding"/>
    <property type="evidence" value="ECO:0007669"/>
    <property type="project" value="TreeGrafter"/>
</dbReference>
<dbReference type="FunFam" id="2.60.40.150:FF:000016">
    <property type="entry name" value="Synaptotagmin 1"/>
    <property type="match status" value="1"/>
</dbReference>
<dbReference type="GO" id="GO:0030276">
    <property type="term" value="F:clathrin binding"/>
    <property type="evidence" value="ECO:0007669"/>
    <property type="project" value="TreeGrafter"/>
</dbReference>
<dbReference type="GO" id="GO:0000149">
    <property type="term" value="F:SNARE binding"/>
    <property type="evidence" value="ECO:0007669"/>
    <property type="project" value="TreeGrafter"/>
</dbReference>
<evidence type="ECO:0000259" key="3">
    <source>
        <dbReference type="PROSITE" id="PS50004"/>
    </source>
</evidence>
<evidence type="ECO:0000256" key="2">
    <source>
        <dbReference type="SAM" id="MobiDB-lite"/>
    </source>
</evidence>
<dbReference type="Gene3D" id="2.60.40.150">
    <property type="entry name" value="C2 domain"/>
    <property type="match status" value="2"/>
</dbReference>
<dbReference type="InterPro" id="IPR001565">
    <property type="entry name" value="Synaptotagmin"/>
</dbReference>
<dbReference type="PRINTS" id="PR00399">
    <property type="entry name" value="SYNAPTOTAGMN"/>
</dbReference>
<keyword evidence="5" id="KW-1185">Reference proteome</keyword>
<dbReference type="GO" id="GO:0048488">
    <property type="term" value="P:synaptic vesicle endocytosis"/>
    <property type="evidence" value="ECO:0007669"/>
    <property type="project" value="TreeGrafter"/>
</dbReference>
<feature type="region of interest" description="Disordered" evidence="2">
    <location>
        <begin position="1"/>
        <end position="34"/>
    </location>
</feature>
<dbReference type="AlphaFoldDB" id="A0AA39HWA0"/>
<evidence type="ECO:0000256" key="1">
    <source>
        <dbReference type="ARBA" id="ARBA00022737"/>
    </source>
</evidence>
<gene>
    <name evidence="4" type="ORF">QR680_006681</name>
</gene>
<dbReference type="GO" id="GO:0001786">
    <property type="term" value="F:phosphatidylserine binding"/>
    <property type="evidence" value="ECO:0007669"/>
    <property type="project" value="TreeGrafter"/>
</dbReference>
<dbReference type="GO" id="GO:0031045">
    <property type="term" value="C:dense core granule"/>
    <property type="evidence" value="ECO:0007669"/>
    <property type="project" value="TreeGrafter"/>
</dbReference>
<dbReference type="PRINTS" id="PR00360">
    <property type="entry name" value="C2DOMAIN"/>
</dbReference>
<dbReference type="SUPFAM" id="SSF49562">
    <property type="entry name" value="C2 domain (Calcium/lipid-binding domain, CaLB)"/>
    <property type="match status" value="2"/>
</dbReference>
<dbReference type="InterPro" id="IPR035892">
    <property type="entry name" value="C2_domain_sf"/>
</dbReference>
<keyword evidence="1" id="KW-0677">Repeat</keyword>
<dbReference type="PANTHER" id="PTHR10024:SF221">
    <property type="entry name" value="C2 DOMAIN-CONTAINING PROTEIN"/>
    <property type="match status" value="1"/>
</dbReference>
<dbReference type="CDD" id="cd08385">
    <property type="entry name" value="C2A_Synaptotagmin-1-5-6-9-10"/>
    <property type="match status" value="1"/>
</dbReference>
<protein>
    <recommendedName>
        <fullName evidence="3">C2 domain-containing protein</fullName>
    </recommendedName>
</protein>
<dbReference type="PANTHER" id="PTHR10024">
    <property type="entry name" value="SYNAPTOTAGMIN"/>
    <property type="match status" value="1"/>
</dbReference>
<accession>A0AA39HWA0</accession>
<feature type="region of interest" description="Disordered" evidence="2">
    <location>
        <begin position="77"/>
        <end position="105"/>
    </location>
</feature>
<sequence>MCCSKKRSSFSSKNKQPPEKKPAEDDATGADWKPVLTHNKLMQMIQRLKERRKARKRIAEEEKQYIEFRRKELLARNRGAERADGGVGRMSSTPSKKKNHHDDEKEKKFLGRLQYKLEYDFDKSHLTVGIIQAEELPAMDLGGTSDPYVKLFLLPDKKKKFQTKVQRKSLNPVFNESFTFKVPYSEISGQTLVMNVFDFDRFGKHDQIGQVSVALGKVDLATTIEKTEHIESPPENRLGEVCLALRYVPNKNKLSVVVMECKNLKKMDVLGLSDPYVKIYLMMQNKRLEKKKTTIKMKTLNPYYNESFSFDVTPEKMQRVHLHVIVSDYDRVGSNERIGQVLIGNCATGVGLKQWQDMLATPRRSVAHWHTLQPFNDD</sequence>
<feature type="domain" description="C2" evidence="3">
    <location>
        <begin position="237"/>
        <end position="370"/>
    </location>
</feature>
<evidence type="ECO:0000313" key="5">
    <source>
        <dbReference type="Proteomes" id="UP001175271"/>
    </source>
</evidence>
<dbReference type="GO" id="GO:0030672">
    <property type="term" value="C:synaptic vesicle membrane"/>
    <property type="evidence" value="ECO:0007669"/>
    <property type="project" value="TreeGrafter"/>
</dbReference>
<dbReference type="InterPro" id="IPR000008">
    <property type="entry name" value="C2_dom"/>
</dbReference>
<dbReference type="FunFam" id="2.60.40.150:FF:000039">
    <property type="entry name" value="Synaptotagmin 11"/>
    <property type="match status" value="1"/>
</dbReference>
<dbReference type="GO" id="GO:0005544">
    <property type="term" value="F:calcium-dependent phospholipid binding"/>
    <property type="evidence" value="ECO:0007669"/>
    <property type="project" value="TreeGrafter"/>
</dbReference>
<dbReference type="Pfam" id="PF00168">
    <property type="entry name" value="C2"/>
    <property type="match status" value="2"/>
</dbReference>
<dbReference type="GO" id="GO:0048791">
    <property type="term" value="P:calcium ion-regulated exocytosis of neurotransmitter"/>
    <property type="evidence" value="ECO:0007669"/>
    <property type="project" value="TreeGrafter"/>
</dbReference>
<dbReference type="GO" id="GO:0030424">
    <property type="term" value="C:axon"/>
    <property type="evidence" value="ECO:0007669"/>
    <property type="project" value="TreeGrafter"/>
</dbReference>
<organism evidence="4 5">
    <name type="scientific">Steinernema hermaphroditum</name>
    <dbReference type="NCBI Taxonomy" id="289476"/>
    <lineage>
        <taxon>Eukaryota</taxon>
        <taxon>Metazoa</taxon>
        <taxon>Ecdysozoa</taxon>
        <taxon>Nematoda</taxon>
        <taxon>Chromadorea</taxon>
        <taxon>Rhabditida</taxon>
        <taxon>Tylenchina</taxon>
        <taxon>Panagrolaimomorpha</taxon>
        <taxon>Strongyloidoidea</taxon>
        <taxon>Steinernematidae</taxon>
        <taxon>Steinernema</taxon>
    </lineage>
</organism>
<comment type="caution">
    <text evidence="4">The sequence shown here is derived from an EMBL/GenBank/DDBJ whole genome shotgun (WGS) entry which is preliminary data.</text>
</comment>